<evidence type="ECO:0000256" key="3">
    <source>
        <dbReference type="PROSITE-ProRule" id="PRU00409"/>
    </source>
</evidence>
<dbReference type="AlphaFoldDB" id="A0A4Y8UE87"/>
<keyword evidence="2" id="KW-0464">Manganese</keyword>
<keyword evidence="1" id="KW-0436">Ligase</keyword>
<dbReference type="GO" id="GO:0009432">
    <property type="term" value="P:SOS response"/>
    <property type="evidence" value="ECO:0007669"/>
    <property type="project" value="TreeGrafter"/>
</dbReference>
<sequence length="462" mass="50281">MSLLSIPPNQQCRRYAAGVLCQRPALAITTRFAANSSPAHWPAAYAALYRRLPYWLSDSTLSPQQTVVALSRAIYQQYNGIQAAAGCHDEGQQSTFWLAITHSRASRLIVNFCIAAVESLLASNTLEPTLDDIAKQLQKLREMVRSLHPDYQARILILAAIEQGISWRAVAHMPRWWQFTLGNQTRYFFETLPGGEPRFGLAVIGNKLATSQILRDAGLPTPNNELVRNPQHAAERAASYGWPLVVKPVDRGCGRGVSTNIRSASALAAAFAHAAKFSTNVLIEQQLEGHDYRLLVVRGQLIAATRRDPPAVVGDGRQTIAALIDNLNQQRLMDDVKRRYLKQIDSADSAISAYLAQQQLNLDSVPAAGEKILLRGNANISTGGEPLDVTAQLHPDVAKLAIAVTAKFGLSIAGVDYMTRDLSRSWRDSGGAIIEVNATPGLDLHVVGGFTETALGKIILGL</sequence>
<evidence type="ECO:0000259" key="4">
    <source>
        <dbReference type="PROSITE" id="PS50975"/>
    </source>
</evidence>
<keyword evidence="3" id="KW-0547">Nucleotide-binding</keyword>
<evidence type="ECO:0000256" key="2">
    <source>
        <dbReference type="ARBA" id="ARBA00023211"/>
    </source>
</evidence>
<dbReference type="PANTHER" id="PTHR21621">
    <property type="entry name" value="RIBOSOMAL PROTEIN S6 MODIFICATION PROTEIN"/>
    <property type="match status" value="1"/>
</dbReference>
<dbReference type="Pfam" id="PF07478">
    <property type="entry name" value="Dala_Dala_lig_C"/>
    <property type="match status" value="1"/>
</dbReference>
<dbReference type="PANTHER" id="PTHR21621:SF0">
    <property type="entry name" value="BETA-CITRYLGLUTAMATE SYNTHASE B-RELATED"/>
    <property type="match status" value="1"/>
</dbReference>
<protein>
    <recommendedName>
        <fullName evidence="4">ATP-grasp domain-containing protein</fullName>
    </recommendedName>
</protein>
<evidence type="ECO:0000313" key="6">
    <source>
        <dbReference type="Proteomes" id="UP000298133"/>
    </source>
</evidence>
<comment type="caution">
    <text evidence="5">The sequence shown here is derived from an EMBL/GenBank/DDBJ whole genome shotgun (WGS) entry which is preliminary data.</text>
</comment>
<proteinExistence type="predicted"/>
<organism evidence="5 6">
    <name type="scientific">Gammaproteobacteria bacterium LSUCC0057</name>
    <dbReference type="NCBI Taxonomy" id="2559237"/>
    <lineage>
        <taxon>Bacteria</taxon>
        <taxon>Pseudomonadati</taxon>
        <taxon>Pseudomonadota</taxon>
        <taxon>Gammaproteobacteria</taxon>
        <taxon>Cellvibrionales</taxon>
        <taxon>Porticoccaceae</taxon>
        <taxon>SAR92 clade</taxon>
    </lineage>
</organism>
<reference evidence="5 6" key="1">
    <citation type="submission" date="2019-03" db="EMBL/GenBank/DDBJ databases">
        <title>Draft genome of Gammaproteobacteria bacterium LSUCC0057, a member of the SAR92 clade.</title>
        <authorList>
            <person name="Lanclos V.C."/>
            <person name="Doiron C."/>
            <person name="Henson M.W."/>
            <person name="Thrash J.C."/>
        </authorList>
    </citation>
    <scope>NUCLEOTIDE SEQUENCE [LARGE SCALE GENOMIC DNA]</scope>
    <source>
        <strain evidence="5 6">LSUCC0057</strain>
    </source>
</reference>
<dbReference type="GO" id="GO:0018169">
    <property type="term" value="F:ribosomal S6-glutamic acid ligase activity"/>
    <property type="evidence" value="ECO:0007669"/>
    <property type="project" value="TreeGrafter"/>
</dbReference>
<feature type="domain" description="ATP-grasp" evidence="4">
    <location>
        <begin position="211"/>
        <end position="462"/>
    </location>
</feature>
<dbReference type="GO" id="GO:0008716">
    <property type="term" value="F:D-alanine-D-alanine ligase activity"/>
    <property type="evidence" value="ECO:0007669"/>
    <property type="project" value="InterPro"/>
</dbReference>
<dbReference type="PROSITE" id="PS50975">
    <property type="entry name" value="ATP_GRASP"/>
    <property type="match status" value="1"/>
</dbReference>
<keyword evidence="6" id="KW-1185">Reference proteome</keyword>
<dbReference type="OrthoDB" id="9803907at2"/>
<dbReference type="Gene3D" id="3.30.470.20">
    <property type="entry name" value="ATP-grasp fold, B domain"/>
    <property type="match status" value="2"/>
</dbReference>
<dbReference type="InterPro" id="IPR011761">
    <property type="entry name" value="ATP-grasp"/>
</dbReference>
<name>A0A4Y8UE87_9GAMM</name>
<dbReference type="Proteomes" id="UP000298133">
    <property type="component" value="Unassembled WGS sequence"/>
</dbReference>
<dbReference type="GO" id="GO:0005524">
    <property type="term" value="F:ATP binding"/>
    <property type="evidence" value="ECO:0007669"/>
    <property type="project" value="UniProtKB-UniRule"/>
</dbReference>
<dbReference type="GO" id="GO:0005737">
    <property type="term" value="C:cytoplasm"/>
    <property type="evidence" value="ECO:0007669"/>
    <property type="project" value="TreeGrafter"/>
</dbReference>
<gene>
    <name evidence="5" type="ORF">E3W66_09870</name>
</gene>
<evidence type="ECO:0000256" key="1">
    <source>
        <dbReference type="ARBA" id="ARBA00022598"/>
    </source>
</evidence>
<evidence type="ECO:0000313" key="5">
    <source>
        <dbReference type="EMBL" id="TFH67146.1"/>
    </source>
</evidence>
<keyword evidence="3" id="KW-0067">ATP-binding</keyword>
<dbReference type="EMBL" id="SPIA01000005">
    <property type="protein sequence ID" value="TFH67146.1"/>
    <property type="molecule type" value="Genomic_DNA"/>
</dbReference>
<dbReference type="GO" id="GO:0046872">
    <property type="term" value="F:metal ion binding"/>
    <property type="evidence" value="ECO:0007669"/>
    <property type="project" value="InterPro"/>
</dbReference>
<accession>A0A4Y8UE87</accession>
<dbReference type="SUPFAM" id="SSF56059">
    <property type="entry name" value="Glutathione synthetase ATP-binding domain-like"/>
    <property type="match status" value="1"/>
</dbReference>
<dbReference type="InterPro" id="IPR011095">
    <property type="entry name" value="Dala_Dala_lig_C"/>
</dbReference>